<dbReference type="EMBL" id="JAVRAF010000001">
    <property type="protein sequence ID" value="MDX8301548.1"/>
    <property type="molecule type" value="Genomic_DNA"/>
</dbReference>
<keyword evidence="1" id="KW-0812">Transmembrane</keyword>
<feature type="transmembrane region" description="Helical" evidence="1">
    <location>
        <begin position="52"/>
        <end position="77"/>
    </location>
</feature>
<dbReference type="RefSeq" id="WP_103584410.1">
    <property type="nucleotide sequence ID" value="NZ_CP192781.1"/>
</dbReference>
<proteinExistence type="predicted"/>
<sequence length="87" mass="9255">MLFSAWMTLAALVVIITMAAGLVTSAHAEEAVDYIQTSSIASAPISKASDRIFVIVLVVTGFVTMAIGGVVLTMNSIRESSSRHRRD</sequence>
<keyword evidence="2" id="KW-0732">Signal</keyword>
<organism evidence="3">
    <name type="scientific">Agrobacterium rosae</name>
    <dbReference type="NCBI Taxonomy" id="1972867"/>
    <lineage>
        <taxon>Bacteria</taxon>
        <taxon>Pseudomonadati</taxon>
        <taxon>Pseudomonadota</taxon>
        <taxon>Alphaproteobacteria</taxon>
        <taxon>Hyphomicrobiales</taxon>
        <taxon>Rhizobiaceae</taxon>
        <taxon>Rhizobium/Agrobacterium group</taxon>
        <taxon>Agrobacterium</taxon>
    </lineage>
</organism>
<protein>
    <submittedName>
        <fullName evidence="3">Uncharacterized protein</fullName>
    </submittedName>
</protein>
<evidence type="ECO:0000256" key="2">
    <source>
        <dbReference type="SAM" id="SignalP"/>
    </source>
</evidence>
<keyword evidence="1" id="KW-1133">Transmembrane helix</keyword>
<dbReference type="AlphaFoldDB" id="A0AAW9FFD5"/>
<feature type="signal peptide" evidence="2">
    <location>
        <begin position="1"/>
        <end position="28"/>
    </location>
</feature>
<accession>A0AAW9FFD5</accession>
<gene>
    <name evidence="3" type="ORF">RMR22_04780</name>
</gene>
<evidence type="ECO:0000313" key="3">
    <source>
        <dbReference type="EMBL" id="MDX8301548.1"/>
    </source>
</evidence>
<feature type="chain" id="PRO_5043420932" evidence="2">
    <location>
        <begin position="29"/>
        <end position="87"/>
    </location>
</feature>
<comment type="caution">
    <text evidence="3">The sequence shown here is derived from an EMBL/GenBank/DDBJ whole genome shotgun (WGS) entry which is preliminary data.</text>
</comment>
<keyword evidence="1" id="KW-0472">Membrane</keyword>
<reference evidence="3" key="1">
    <citation type="journal article" date="2023" name="Phytobiomes J">
        <title>Deciphering the key players within the bacterial microbiota associated with aerial crown gall tumors on rhododendron: Insights into the gallobiome.</title>
        <authorList>
            <person name="Kuzmanovic N."/>
            <person name="Nesme J."/>
            <person name="Wolf J."/>
            <person name="Neumann-Schaal M."/>
            <person name="Petersen J."/>
            <person name="Fernandez-Gnecco G."/>
            <person name="Sproeer C."/>
            <person name="Bunk B."/>
            <person name="Overmann J."/>
            <person name="Sorensen S.J."/>
            <person name="Idczak E."/>
            <person name="Smalla K."/>
        </authorList>
    </citation>
    <scope>NUCLEOTIDE SEQUENCE</scope>
    <source>
        <strain evidence="3">Rho-11.1</strain>
    </source>
</reference>
<name>A0AAW9FFD5_9HYPH</name>
<evidence type="ECO:0000256" key="1">
    <source>
        <dbReference type="SAM" id="Phobius"/>
    </source>
</evidence>